<gene>
    <name evidence="1" type="primary">ADAM19</name>
    <name evidence="1" type="ORF">GBF38_005592</name>
</gene>
<keyword evidence="1" id="KW-0645">Protease</keyword>
<evidence type="ECO:0000313" key="1">
    <source>
        <dbReference type="EMBL" id="KAG8006332.1"/>
    </source>
</evidence>
<dbReference type="EMBL" id="CM024809">
    <property type="protein sequence ID" value="KAG8006332.1"/>
    <property type="molecule type" value="Genomic_DNA"/>
</dbReference>
<sequence length="818" mass="89791">QDHSELSIGAAATMAHEIGHNFGMSHDHDGCCVEATAEQGGCVMAAATGHPFPRVFSRCSKRDLDSYFQKGGGMCLYNMPNMKDLVGGKKCGNGFVEDGEECDCGEPDECTNDCCNANNCTLKEEAQCAHGVCCEGCKLKQAGTMCRGPAGACDLPEYCTGASPYCPANVYLLDGSSCQYGLAYCYNGMCLTHEQQCLQLWGYGARPAHDACFEDVNAAGNAFGNCGKDEHGNYMKCEKSDAKCGKIQCLSAAKKPKGTNAVPIDTTIKTGGIEVKCRGTYVYSTQDGQGDLPDPGLVMTGTKCGEGKVDGNLTNNKKPETTGQVGLVVGLLFAFLVVLPAVLLLFYCYRIKTSYYHKWLSQREKNKNNKMEASVEKGKNGHLNPAFHLKVVGPINKASGHKGLPHTSKEVLPLRPGPAPNGTQPVNIVRPLRPAPSPQGGPRELKVVRPPLPAGKPPAAPHKSPSTPQRLTPPKKPLPLNPTRSPLLVSELQPRPSPFPPQRPLPLSPARGYSPTVSPARTQASKPSPGLLVMMPPAVGPKPGEFSFEHDSLVEGGRLGPMTNGIEYREVRQYRSNHHLLRFYFLTRIYSPYMESILEDFRRGLKPDVIIISSCVWDITRYGLGCLEQYKENLHKFFGQIRTIVYHDCLILWSLAMPLGKKIKGGFLVPEVSHLSPTLCHDITEANFYSSQLAEAYGLDVLDLHFHFRLSLQHRMPDGVHWDALAHRRISSLLLQHAADAWGVDLHDPAPSPRQEDRAVNIRPLLLPTQLANQPAQTAGHYYEGGGFGFHPRFQADDSWMRRTRHFRSHPYPPQHPW</sequence>
<dbReference type="Proteomes" id="UP000805704">
    <property type="component" value="Chromosome 21"/>
</dbReference>
<reference evidence="1" key="1">
    <citation type="submission" date="2020-04" db="EMBL/GenBank/DDBJ databases">
        <title>A chromosome-scale assembly and high-density genetic map of the yellow drum (Nibea albiflora) genome.</title>
        <authorList>
            <person name="Xu D."/>
            <person name="Zhang W."/>
            <person name="Chen R."/>
            <person name="Tan P."/>
            <person name="Wang L."/>
            <person name="Song H."/>
            <person name="Tian L."/>
            <person name="Zhu Q."/>
            <person name="Wang B."/>
        </authorList>
    </citation>
    <scope>NUCLEOTIDE SEQUENCE</scope>
    <source>
        <strain evidence="1">ZJHYS-2018</strain>
    </source>
</reference>
<keyword evidence="2" id="KW-1185">Reference proteome</keyword>
<organism evidence="1 2">
    <name type="scientific">Nibea albiflora</name>
    <name type="common">Yellow drum</name>
    <name type="synonym">Corvina albiflora</name>
    <dbReference type="NCBI Taxonomy" id="240163"/>
    <lineage>
        <taxon>Eukaryota</taxon>
        <taxon>Metazoa</taxon>
        <taxon>Chordata</taxon>
        <taxon>Craniata</taxon>
        <taxon>Vertebrata</taxon>
        <taxon>Euteleostomi</taxon>
        <taxon>Actinopterygii</taxon>
        <taxon>Neopterygii</taxon>
        <taxon>Teleostei</taxon>
        <taxon>Neoteleostei</taxon>
        <taxon>Acanthomorphata</taxon>
        <taxon>Eupercaria</taxon>
        <taxon>Sciaenidae</taxon>
        <taxon>Nibea</taxon>
    </lineage>
</organism>
<name>A0ACB7EW23_NIBAL</name>
<proteinExistence type="predicted"/>
<keyword evidence="1" id="KW-0482">Metalloprotease</keyword>
<comment type="caution">
    <text evidence="1">The sequence shown here is derived from an EMBL/GenBank/DDBJ whole genome shotgun (WGS) entry which is preliminary data.</text>
</comment>
<evidence type="ECO:0000313" key="2">
    <source>
        <dbReference type="Proteomes" id="UP000805704"/>
    </source>
</evidence>
<feature type="non-terminal residue" evidence="1">
    <location>
        <position position="1"/>
    </location>
</feature>
<keyword evidence="1" id="KW-0378">Hydrolase</keyword>
<accession>A0ACB7EW23</accession>
<feature type="non-terminal residue" evidence="1">
    <location>
        <position position="818"/>
    </location>
</feature>
<protein>
    <submittedName>
        <fullName evidence="1">Disintegrin and metalloproteinase domain-containing protein 19</fullName>
    </submittedName>
</protein>